<gene>
    <name evidence="10" type="ORF">S7711_09237</name>
</gene>
<dbReference type="Pfam" id="PF16010">
    <property type="entry name" value="CDH-cyt"/>
    <property type="match status" value="1"/>
</dbReference>
<dbReference type="InterPro" id="IPR015920">
    <property type="entry name" value="Cellobiose_DH-like_cyt"/>
</dbReference>
<dbReference type="SUPFAM" id="SSF49344">
    <property type="entry name" value="CBD9-like"/>
    <property type="match status" value="1"/>
</dbReference>
<dbReference type="PANTHER" id="PTHR47797:SF4">
    <property type="entry name" value="DOMON DOMAIN-CONTAINING PROTEIN"/>
    <property type="match status" value="1"/>
</dbReference>
<dbReference type="Gene3D" id="2.60.40.1210">
    <property type="entry name" value="Cellobiose dehydrogenase, cytochrome domain"/>
    <property type="match status" value="1"/>
</dbReference>
<feature type="transmembrane region" description="Helical" evidence="8">
    <location>
        <begin position="230"/>
        <end position="250"/>
    </location>
</feature>
<dbReference type="EMBL" id="KL648695">
    <property type="protein sequence ID" value="KEY65576.1"/>
    <property type="molecule type" value="Genomic_DNA"/>
</dbReference>
<accession>A0A084AJU7</accession>
<dbReference type="Proteomes" id="UP000028045">
    <property type="component" value="Unassembled WGS sequence"/>
</dbReference>
<evidence type="ECO:0000259" key="9">
    <source>
        <dbReference type="PROSITE" id="PS50836"/>
    </source>
</evidence>
<evidence type="ECO:0000256" key="7">
    <source>
        <dbReference type="SAM" id="MobiDB-lite"/>
    </source>
</evidence>
<name>A0A084AJU7_STACB</name>
<dbReference type="PROSITE" id="PS50836">
    <property type="entry name" value="DOMON"/>
    <property type="match status" value="1"/>
</dbReference>
<evidence type="ECO:0000256" key="6">
    <source>
        <dbReference type="ARBA" id="ARBA00023136"/>
    </source>
</evidence>
<dbReference type="InterPro" id="IPR006593">
    <property type="entry name" value="Cyt_b561/ferric_Rdtase_TM"/>
</dbReference>
<evidence type="ECO:0000256" key="2">
    <source>
        <dbReference type="ARBA" id="ARBA00022448"/>
    </source>
</evidence>
<organism evidence="10 11">
    <name type="scientific">Stachybotrys chartarum (strain CBS 109288 / IBT 7711)</name>
    <name type="common">Toxic black mold</name>
    <name type="synonym">Stilbospora chartarum</name>
    <dbReference type="NCBI Taxonomy" id="1280523"/>
    <lineage>
        <taxon>Eukaryota</taxon>
        <taxon>Fungi</taxon>
        <taxon>Dikarya</taxon>
        <taxon>Ascomycota</taxon>
        <taxon>Pezizomycotina</taxon>
        <taxon>Sordariomycetes</taxon>
        <taxon>Hypocreomycetidae</taxon>
        <taxon>Hypocreales</taxon>
        <taxon>Stachybotryaceae</taxon>
        <taxon>Stachybotrys</taxon>
    </lineage>
</organism>
<dbReference type="InterPro" id="IPR005018">
    <property type="entry name" value="DOMON_domain"/>
</dbReference>
<keyword evidence="3 8" id="KW-0812">Transmembrane</keyword>
<feature type="region of interest" description="Disordered" evidence="7">
    <location>
        <begin position="184"/>
        <end position="221"/>
    </location>
</feature>
<reference evidence="10 11" key="1">
    <citation type="journal article" date="2014" name="BMC Genomics">
        <title>Comparative genome sequencing reveals chemotype-specific gene clusters in the toxigenic black mold Stachybotrys.</title>
        <authorList>
            <person name="Semeiks J."/>
            <person name="Borek D."/>
            <person name="Otwinowski Z."/>
            <person name="Grishin N.V."/>
        </authorList>
    </citation>
    <scope>NUCLEOTIDE SEQUENCE [LARGE SCALE GENOMIC DNA]</scope>
    <source>
        <strain evidence="11">CBS 109288 / IBT 7711</strain>
    </source>
</reference>
<dbReference type="SMART" id="SM00664">
    <property type="entry name" value="DoH"/>
    <property type="match status" value="1"/>
</dbReference>
<keyword evidence="6 8" id="KW-0472">Membrane</keyword>
<evidence type="ECO:0000256" key="4">
    <source>
        <dbReference type="ARBA" id="ARBA00022982"/>
    </source>
</evidence>
<keyword evidence="11" id="KW-1185">Reference proteome</keyword>
<dbReference type="GO" id="GO:0016020">
    <property type="term" value="C:membrane"/>
    <property type="evidence" value="ECO:0007669"/>
    <property type="project" value="UniProtKB-SubCell"/>
</dbReference>
<feature type="transmembrane region" description="Helical" evidence="8">
    <location>
        <begin position="289"/>
        <end position="309"/>
    </location>
</feature>
<evidence type="ECO:0000313" key="11">
    <source>
        <dbReference type="Proteomes" id="UP000028045"/>
    </source>
</evidence>
<dbReference type="Gene3D" id="1.20.120.1770">
    <property type="match status" value="1"/>
</dbReference>
<dbReference type="PANTHER" id="PTHR47797">
    <property type="entry name" value="DEHYDROGENASE, PUTATIVE (AFU_ORTHOLOGUE AFUA_8G05805)-RELATED"/>
    <property type="match status" value="1"/>
</dbReference>
<evidence type="ECO:0000256" key="5">
    <source>
        <dbReference type="ARBA" id="ARBA00022989"/>
    </source>
</evidence>
<dbReference type="CDD" id="cd08760">
    <property type="entry name" value="Cyt_b561_FRRS1_like"/>
    <property type="match status" value="1"/>
</dbReference>
<evidence type="ECO:0000256" key="1">
    <source>
        <dbReference type="ARBA" id="ARBA00004370"/>
    </source>
</evidence>
<feature type="transmembrane region" description="Helical" evidence="8">
    <location>
        <begin position="329"/>
        <end position="350"/>
    </location>
</feature>
<feature type="region of interest" description="Disordered" evidence="7">
    <location>
        <begin position="387"/>
        <end position="406"/>
    </location>
</feature>
<keyword evidence="2" id="KW-0813">Transport</keyword>
<protein>
    <recommendedName>
        <fullName evidence="9">DOMON domain-containing protein</fullName>
    </recommendedName>
</protein>
<dbReference type="OrthoDB" id="19261at2759"/>
<feature type="transmembrane region" description="Helical" evidence="8">
    <location>
        <begin position="257"/>
        <end position="277"/>
    </location>
</feature>
<dbReference type="AlphaFoldDB" id="A0A084AJU7"/>
<feature type="compositionally biased region" description="Low complexity" evidence="7">
    <location>
        <begin position="190"/>
        <end position="199"/>
    </location>
</feature>
<feature type="domain" description="DOMON" evidence="9">
    <location>
        <begin position="32"/>
        <end position="150"/>
    </location>
</feature>
<keyword evidence="4" id="KW-0249">Electron transport</keyword>
<proteinExistence type="predicted"/>
<comment type="subcellular location">
    <subcellularLocation>
        <location evidence="1">Membrane</location>
    </subcellularLocation>
</comment>
<evidence type="ECO:0000256" key="8">
    <source>
        <dbReference type="SAM" id="Phobius"/>
    </source>
</evidence>
<dbReference type="SMART" id="SM00665">
    <property type="entry name" value="B561"/>
    <property type="match status" value="1"/>
</dbReference>
<dbReference type="HOGENOM" id="CLU_031471_1_0_1"/>
<evidence type="ECO:0000256" key="3">
    <source>
        <dbReference type="ARBA" id="ARBA00022692"/>
    </source>
</evidence>
<sequence length="406" mass="43033">MHRSPWLLTTSRRLVGAVSNAAIASHCPGDSDDLCFQWGVPEASASAGSGNVYIQLRASTSLSWAGLGIGSRMAGADIFLIYQDGNGNVTLSTRAGSGHMMPQYEARQGVELVEGSGIVDGHMVANIRCSGCSSLDLAGSNNWIAAWLPGDSLDSSDPAEPINIHSDNTMFQVDMAEATISSDQNPFLASSGNNGSSGNDGDDQNDGDRGGAVTEQDSDDNNTLRSAHGVIMTIVFVVAYPVGALLMPIFGKWFIHAGWQMIAFLGMWIGFALGYILTEREGESLDEAHMGLGTFIVALLGLQPILGWVHHRHYLKHQARGVAGKAHIWYGRVLTILGIVNGGLGLQLSGADAGFVIAYSVIAGAICIAWIAFCALTAFRRSPRARPAAKQSPHGVNATELEERIP</sequence>
<evidence type="ECO:0000313" key="10">
    <source>
        <dbReference type="EMBL" id="KEY65576.1"/>
    </source>
</evidence>
<keyword evidence="5 8" id="KW-1133">Transmembrane helix</keyword>
<dbReference type="CDD" id="cd09630">
    <property type="entry name" value="CDH_like_cytochrome"/>
    <property type="match status" value="1"/>
</dbReference>
<feature type="transmembrane region" description="Helical" evidence="8">
    <location>
        <begin position="356"/>
        <end position="379"/>
    </location>
</feature>